<dbReference type="InterPro" id="IPR013783">
    <property type="entry name" value="Ig-like_fold"/>
</dbReference>
<accession>A0A1H3WDX2</accession>
<dbReference type="Proteomes" id="UP000199409">
    <property type="component" value="Unassembled WGS sequence"/>
</dbReference>
<protein>
    <submittedName>
        <fullName evidence="2">P pilus assembly protein, chaperone PapD</fullName>
    </submittedName>
</protein>
<name>A0A1H3WDX2_9BACT</name>
<feature type="signal peptide" evidence="1">
    <location>
        <begin position="1"/>
        <end position="19"/>
    </location>
</feature>
<evidence type="ECO:0000313" key="3">
    <source>
        <dbReference type="Proteomes" id="UP000199409"/>
    </source>
</evidence>
<sequence>MRAYCLLLLLLLLSTPVFAAPELVVEGLNHDFGEIKQGGEVAHTFRFRNAGDEILNISNLHSSCGCTAALLTTRKLAPGAIGELQLIFNSQGFRGEVQKMVTFETNDPKHPAITFNLRGKVKAELFLQPERINWGLVKKGATLQTEVEIVNRSKQSITLQQPQITSDQIYAELSARIIAPGEQVRLTVSAKFPDGKKRLAGYVVINSDFTTLPQLKIPVSARLSQK</sequence>
<organism evidence="2 3">
    <name type="scientific">Desulfuromusa kysingii</name>
    <dbReference type="NCBI Taxonomy" id="37625"/>
    <lineage>
        <taxon>Bacteria</taxon>
        <taxon>Pseudomonadati</taxon>
        <taxon>Thermodesulfobacteriota</taxon>
        <taxon>Desulfuromonadia</taxon>
        <taxon>Desulfuromonadales</taxon>
        <taxon>Geopsychrobacteraceae</taxon>
        <taxon>Desulfuromusa</taxon>
    </lineage>
</organism>
<dbReference type="AlphaFoldDB" id="A0A1H3WDX2"/>
<dbReference type="EMBL" id="FNQN01000001">
    <property type="protein sequence ID" value="SDZ85170.1"/>
    <property type="molecule type" value="Genomic_DNA"/>
</dbReference>
<dbReference type="PANTHER" id="PTHR37833">
    <property type="entry name" value="LIPOPROTEIN-RELATED"/>
    <property type="match status" value="1"/>
</dbReference>
<dbReference type="RefSeq" id="WP_092344585.1">
    <property type="nucleotide sequence ID" value="NZ_FNQN01000001.1"/>
</dbReference>
<evidence type="ECO:0000256" key="1">
    <source>
        <dbReference type="SAM" id="SignalP"/>
    </source>
</evidence>
<keyword evidence="1" id="KW-0732">Signal</keyword>
<reference evidence="2 3" key="1">
    <citation type="submission" date="2016-10" db="EMBL/GenBank/DDBJ databases">
        <authorList>
            <person name="de Groot N.N."/>
        </authorList>
    </citation>
    <scope>NUCLEOTIDE SEQUENCE [LARGE SCALE GENOMIC DNA]</scope>
    <source>
        <strain evidence="2 3">DSM 7343</strain>
    </source>
</reference>
<dbReference type="OrthoDB" id="5506770at2"/>
<keyword evidence="3" id="KW-1185">Reference proteome</keyword>
<evidence type="ECO:0000313" key="2">
    <source>
        <dbReference type="EMBL" id="SDZ85170.1"/>
    </source>
</evidence>
<dbReference type="Pfam" id="PF07610">
    <property type="entry name" value="DUF1573"/>
    <property type="match status" value="1"/>
</dbReference>
<proteinExistence type="predicted"/>
<dbReference type="PANTHER" id="PTHR37833:SF1">
    <property type="entry name" value="SIGNAL PEPTIDE PROTEIN"/>
    <property type="match status" value="1"/>
</dbReference>
<feature type="chain" id="PRO_5011725329" evidence="1">
    <location>
        <begin position="20"/>
        <end position="226"/>
    </location>
</feature>
<gene>
    <name evidence="2" type="ORF">SAMN05660420_00621</name>
</gene>
<dbReference type="InterPro" id="IPR011467">
    <property type="entry name" value="DUF1573"/>
</dbReference>
<dbReference type="Gene3D" id="2.60.40.10">
    <property type="entry name" value="Immunoglobulins"/>
    <property type="match status" value="2"/>
</dbReference>
<dbReference type="STRING" id="37625.SAMN05660420_00621"/>